<keyword evidence="4" id="KW-1185">Reference proteome</keyword>
<evidence type="ECO:0000313" key="3">
    <source>
        <dbReference type="EMBL" id="MBV4396743.1"/>
    </source>
</evidence>
<feature type="chain" id="PRO_5047212852" evidence="1">
    <location>
        <begin position="27"/>
        <end position="1159"/>
    </location>
</feature>
<name>A0ABS6NM85_9BURK</name>
<protein>
    <submittedName>
        <fullName evidence="3">Autotransporter domain-containing protein</fullName>
    </submittedName>
</protein>
<dbReference type="SMART" id="SM00869">
    <property type="entry name" value="Autotransporter"/>
    <property type="match status" value="1"/>
</dbReference>
<feature type="signal peptide" evidence="1">
    <location>
        <begin position="1"/>
        <end position="26"/>
    </location>
</feature>
<dbReference type="InterPro" id="IPR005546">
    <property type="entry name" value="Autotransporte_beta"/>
</dbReference>
<proteinExistence type="predicted"/>
<reference evidence="3 4" key="1">
    <citation type="submission" date="2021-06" db="EMBL/GenBank/DDBJ databases">
        <authorList>
            <person name="Lu T."/>
            <person name="Wang Q."/>
            <person name="Han X."/>
        </authorList>
    </citation>
    <scope>NUCLEOTIDE SEQUENCE [LARGE SCALE GENOMIC DNA]</scope>
    <source>
        <strain evidence="3 4">LAM0050</strain>
    </source>
</reference>
<dbReference type="RefSeq" id="WP_217734817.1">
    <property type="nucleotide sequence ID" value="NZ_JAHSPR010000003.1"/>
</dbReference>
<organism evidence="3 4">
    <name type="scientific">Advenella alkanexedens</name>
    <dbReference type="NCBI Taxonomy" id="1481665"/>
    <lineage>
        <taxon>Bacteria</taxon>
        <taxon>Pseudomonadati</taxon>
        <taxon>Pseudomonadota</taxon>
        <taxon>Betaproteobacteria</taxon>
        <taxon>Burkholderiales</taxon>
        <taxon>Alcaligenaceae</taxon>
    </lineage>
</organism>
<dbReference type="Pfam" id="PF03797">
    <property type="entry name" value="Autotransporter"/>
    <property type="match status" value="1"/>
</dbReference>
<accession>A0ABS6NM85</accession>
<dbReference type="EMBL" id="JAHSPR010000003">
    <property type="protein sequence ID" value="MBV4396743.1"/>
    <property type="molecule type" value="Genomic_DNA"/>
</dbReference>
<dbReference type="Proteomes" id="UP000722165">
    <property type="component" value="Unassembled WGS sequence"/>
</dbReference>
<comment type="caution">
    <text evidence="3">The sequence shown here is derived from an EMBL/GenBank/DDBJ whole genome shotgun (WGS) entry which is preliminary data.</text>
</comment>
<evidence type="ECO:0000259" key="2">
    <source>
        <dbReference type="PROSITE" id="PS51208"/>
    </source>
</evidence>
<sequence>MNFNNNFKLLTLVAALQVSFISSSYAASFTVASGATETNKQTLSNLDLGTVEAGGTLTTSGSNDAVEVGNGVSTLVNDGIISQTGTGNAIDTKSATPVFILENRGLIGAVGGSTIKLDVNGSYILNNSGHITQTGTSGFGIDVEDKAPHVIINNAVSGLIDTQGGGDSAVIRFDRKAGSFTLNNQGTIWQRNAGGGTSDTTSRAVIADKNYDTTGNTVINGSETNRLAVIRADSNDAIRLGTNVTLTNYGSIFSTGMVNTSSAGDSDQYLHGISTVDFSASDGVAIQDERSNVAILNYGNITGPRHGIDGGAPVAVSSHLTDLANASLSGNHEQLMTAPLLSITATGPNGVVFDKHLDGVSTSDVTIANPVMINYAGSTITGKNGSGIGLDGYGVVINHGDISGNYAGEGNVYSHEVNSPTVTINGQTITTNTNSNGDGDGVDIDGVAYIYNAGSIRGTGAGGYDSGGRPNGADGIAAGGGVIINKAGAEIYGQSTGILLDDGANGTISNNPATARDTGSTTGATARIYNEGSIIGERKTAIGLVGDYADLLVNYATGVIEGGPDAMRVDELGSTTPAAAVQMGGGNDILINYGFITGHNGKAIDLGAGDDLLRLFGGKVNGTIDGGTGNNTLETAGTQFFARGDLQNIQNIHITGGNTTFGGNLDVEGNLSVNGTLKTSGEQADRIINVGGNYTQTANGVLEVGVAGKDRSDRINVLGIATLADGATIQPVSRGYIANGASYRIVSSLGLDANPENLAIWNPSSLMSYSLNRSGNDLVLNAIRPIAVTNALSGNQNTTLSALDQLALQGSQTAEPLLQAVSDLNTTDQLSDALRQLAPQTNGAAAKVTQLATNSVMSSFFDRMDAVRGNDLSTAPRGLTTGGNDSYRLWAMGLGAWGKQKEHDRQDGFKLNSGGLAAGLEFDQSANAILGVSLSANKAKAKGISSATGDEVKLDNYNLGTYYSYNTDAWTFDAALAVGYNDYKSERRVRFNGFDSTVKGDYSGWNVSGRVEFGLPFQIAPSWNGRWLAGVRANRLRTDSYTEEGNSAIAQHIDKLTTTSVQSVLGAELNHQFEDQGSLRFRARYLHEFRDLPDVSARFVSGGNTFNLSGDDLSRNSFELGLAYRALVREGMSVMVGYDAELSKRTTVHKITARAVWEF</sequence>
<keyword evidence="1" id="KW-0732">Signal</keyword>
<evidence type="ECO:0000313" key="4">
    <source>
        <dbReference type="Proteomes" id="UP000722165"/>
    </source>
</evidence>
<feature type="domain" description="Autotransporter" evidence="2">
    <location>
        <begin position="882"/>
        <end position="1159"/>
    </location>
</feature>
<dbReference type="PROSITE" id="PS51208">
    <property type="entry name" value="AUTOTRANSPORTER"/>
    <property type="match status" value="1"/>
</dbReference>
<gene>
    <name evidence="3" type="ORF">KU392_05640</name>
</gene>
<evidence type="ECO:0000256" key="1">
    <source>
        <dbReference type="SAM" id="SignalP"/>
    </source>
</evidence>